<gene>
    <name evidence="2" type="ORF">DFP99_0163</name>
</gene>
<comment type="caution">
    <text evidence="2">The sequence shown here is derived from an EMBL/GenBank/DDBJ whole genome shotgun (WGS) entry which is preliminary data.</text>
</comment>
<evidence type="ECO:0000313" key="3">
    <source>
        <dbReference type="Proteomes" id="UP000254912"/>
    </source>
</evidence>
<dbReference type="Pfam" id="PF22696">
    <property type="entry name" value="Putative_PNPOx_2"/>
    <property type="match status" value="1"/>
</dbReference>
<dbReference type="GeneID" id="94545739"/>
<proteinExistence type="predicted"/>
<dbReference type="KEGG" id="wso:WSWS_00534"/>
<keyword evidence="3" id="KW-1185">Reference proteome</keyword>
<dbReference type="Proteomes" id="UP000254912">
    <property type="component" value="Unassembled WGS sequence"/>
</dbReference>
<dbReference type="Gene3D" id="2.30.110.10">
    <property type="entry name" value="Electron Transport, Fmn-binding Protein, Chain A"/>
    <property type="match status" value="1"/>
</dbReference>
<name>A0A288QWI1_9LACO</name>
<dbReference type="EMBL" id="QRAS01000001">
    <property type="protein sequence ID" value="RDL11745.1"/>
    <property type="molecule type" value="Genomic_DNA"/>
</dbReference>
<feature type="domain" description="Pyridoxamine 5'-phosphate oxidase-like" evidence="1">
    <location>
        <begin position="21"/>
        <end position="133"/>
    </location>
</feature>
<dbReference type="InterPro" id="IPR055196">
    <property type="entry name" value="Putative_PNPOx_2"/>
</dbReference>
<dbReference type="SUPFAM" id="SSF50475">
    <property type="entry name" value="FMN-binding split barrel"/>
    <property type="match status" value="1"/>
</dbReference>
<dbReference type="InterPro" id="IPR012349">
    <property type="entry name" value="Split_barrel_FMN-bd"/>
</dbReference>
<evidence type="ECO:0000259" key="1">
    <source>
        <dbReference type="Pfam" id="PF22696"/>
    </source>
</evidence>
<protein>
    <submittedName>
        <fullName evidence="2">General stress protein 26</fullName>
    </submittedName>
</protein>
<reference evidence="2 3" key="1">
    <citation type="submission" date="2018-07" db="EMBL/GenBank/DDBJ databases">
        <title>Genomic Encyclopedia of Type Strains, Phase III (KMG-III): the genomes of soil and plant-associated and newly described type strains.</title>
        <authorList>
            <person name="Whitman W."/>
        </authorList>
    </citation>
    <scope>NUCLEOTIDE SEQUENCE [LARGE SCALE GENOMIC DNA]</scope>
    <source>
        <strain evidence="2 3">CECT 7031</strain>
    </source>
</reference>
<evidence type="ECO:0000313" key="2">
    <source>
        <dbReference type="EMBL" id="RDL11745.1"/>
    </source>
</evidence>
<dbReference type="AlphaFoldDB" id="A0A288QWI1"/>
<dbReference type="RefSeq" id="WP_070229817.1">
    <property type="nucleotide sequence ID" value="NZ_BJYO01000002.1"/>
</dbReference>
<organism evidence="2 3">
    <name type="scientific">Weissella soli</name>
    <dbReference type="NCBI Taxonomy" id="155866"/>
    <lineage>
        <taxon>Bacteria</taxon>
        <taxon>Bacillati</taxon>
        <taxon>Bacillota</taxon>
        <taxon>Bacilli</taxon>
        <taxon>Lactobacillales</taxon>
        <taxon>Lactobacillaceae</taxon>
        <taxon>Weissella</taxon>
    </lineage>
</organism>
<sequence length="142" mass="16166">MLENTEERQLMERYLRNSHVFNLATAVDNQPSNRFMFYFTPVEFNDTIYAVSPFDSRKLFEIEQNAQVSFATMPTRVDQGVVTSNTATATVSDRSIRDILPLIQAQIPNWEAIAGDVKDNFVVIEIKFQSAKIFGHQGITSL</sequence>
<accession>A0A288QWI1</accession>